<dbReference type="Proteomes" id="UP000502504">
    <property type="component" value="Chromosome"/>
</dbReference>
<dbReference type="EMBL" id="CP050692">
    <property type="protein sequence ID" value="QIT44703.1"/>
    <property type="molecule type" value="Genomic_DNA"/>
</dbReference>
<proteinExistence type="predicted"/>
<protein>
    <submittedName>
        <fullName evidence="1">Uncharacterized protein</fullName>
    </submittedName>
</protein>
<name>A0AAE6Y795_STRAT</name>
<accession>A0AAE6Y795</accession>
<evidence type="ECO:0000313" key="2">
    <source>
        <dbReference type="Proteomes" id="UP000502504"/>
    </source>
</evidence>
<gene>
    <name evidence="1" type="ORF">HCX60_14970</name>
</gene>
<reference evidence="1 2" key="1">
    <citation type="submission" date="2020-03" db="EMBL/GenBank/DDBJ databases">
        <title>Is there a link between lipid content and antibiotic production in Streptomyces?</title>
        <authorList>
            <person name="David M."/>
            <person name="Lejeune C."/>
            <person name="Abreu S."/>
            <person name="Thibessard A."/>
            <person name="Leblond P."/>
            <person name="Chaminade P."/>
            <person name="Virolle M.-J."/>
        </authorList>
    </citation>
    <scope>NUCLEOTIDE SEQUENCE [LARGE SCALE GENOMIC DNA]</scope>
    <source>
        <strain evidence="1 2">DSM 41481</strain>
    </source>
</reference>
<evidence type="ECO:0000313" key="1">
    <source>
        <dbReference type="EMBL" id="QIT44703.1"/>
    </source>
</evidence>
<dbReference type="RefSeq" id="WP_143648360.1">
    <property type="nucleotide sequence ID" value="NZ_CM007717.1"/>
</dbReference>
<sequence length="344" mass="37091">MHFPFDGDGRSAPLGADGVTARAAHAALLELDALRRETARGQEPAPDLPPSGVPRQTEYWVGKAVRARRRLTDAVAKNLRAVSNVAGRPVTVLGADGCLDERMLAFRARVARDEPVVSVSDSGCLRRWLSTTDGNAASLSIITYVPGRPLYAAVVTAGAALLSDCSGSWRLTLADGWQAMTGEPLVADPDPDHIVLPQALEHLAPGLSRHYAEPIFPRDTSSAIARAVLGGAVPVAVHFTEHVLNSAILPVAVGHGMAVRVDSGRLIEKPWDASRHLYQALTGEIPFGEEHVIARDMWAIKRATRVLARERHLAARTHPLDAPFDTAYEDDLFGFDFDDFGDDV</sequence>
<organism evidence="1 2">
    <name type="scientific">Streptomyces antibioticus</name>
    <dbReference type="NCBI Taxonomy" id="1890"/>
    <lineage>
        <taxon>Bacteria</taxon>
        <taxon>Bacillati</taxon>
        <taxon>Actinomycetota</taxon>
        <taxon>Actinomycetes</taxon>
        <taxon>Kitasatosporales</taxon>
        <taxon>Streptomycetaceae</taxon>
        <taxon>Streptomyces</taxon>
    </lineage>
</organism>
<dbReference type="AlphaFoldDB" id="A0AAE6Y795"/>